<dbReference type="Proteomes" id="UP001596066">
    <property type="component" value="Unassembled WGS sequence"/>
</dbReference>
<comment type="caution">
    <text evidence="2">The sequence shown here is derived from an EMBL/GenBank/DDBJ whole genome shotgun (WGS) entry which is preliminary data.</text>
</comment>
<keyword evidence="3" id="KW-1185">Reference proteome</keyword>
<protein>
    <submittedName>
        <fullName evidence="2">Uncharacterized protein</fullName>
    </submittedName>
</protein>
<feature type="region of interest" description="Disordered" evidence="1">
    <location>
        <begin position="78"/>
        <end position="165"/>
    </location>
</feature>
<evidence type="ECO:0000313" key="2">
    <source>
        <dbReference type="EMBL" id="MFC5643281.1"/>
    </source>
</evidence>
<dbReference type="EMBL" id="JBHSOC010000029">
    <property type="protein sequence ID" value="MFC5643281.1"/>
    <property type="molecule type" value="Genomic_DNA"/>
</dbReference>
<proteinExistence type="predicted"/>
<gene>
    <name evidence="2" type="ORF">ACFPZF_18195</name>
</gene>
<organism evidence="2 3">
    <name type="scientific">Kitasatospora cinereorecta</name>
    <dbReference type="NCBI Taxonomy" id="285560"/>
    <lineage>
        <taxon>Bacteria</taxon>
        <taxon>Bacillati</taxon>
        <taxon>Actinomycetota</taxon>
        <taxon>Actinomycetes</taxon>
        <taxon>Kitasatosporales</taxon>
        <taxon>Streptomycetaceae</taxon>
        <taxon>Kitasatospora</taxon>
    </lineage>
</organism>
<dbReference type="RefSeq" id="WP_346143227.1">
    <property type="nucleotide sequence ID" value="NZ_BAAAUA010000012.1"/>
</dbReference>
<feature type="compositionally biased region" description="Polar residues" evidence="1">
    <location>
        <begin position="112"/>
        <end position="128"/>
    </location>
</feature>
<evidence type="ECO:0000313" key="3">
    <source>
        <dbReference type="Proteomes" id="UP001596066"/>
    </source>
</evidence>
<reference evidence="3" key="1">
    <citation type="journal article" date="2019" name="Int. J. Syst. Evol. Microbiol.">
        <title>The Global Catalogue of Microorganisms (GCM) 10K type strain sequencing project: providing services to taxonomists for standard genome sequencing and annotation.</title>
        <authorList>
            <consortium name="The Broad Institute Genomics Platform"/>
            <consortium name="The Broad Institute Genome Sequencing Center for Infectious Disease"/>
            <person name="Wu L."/>
            <person name="Ma J."/>
        </authorList>
    </citation>
    <scope>NUCLEOTIDE SEQUENCE [LARGE SCALE GENOMIC DNA]</scope>
    <source>
        <strain evidence="3">CGMCC 4.1622</strain>
    </source>
</reference>
<feature type="compositionally biased region" description="Low complexity" evidence="1">
    <location>
        <begin position="131"/>
        <end position="143"/>
    </location>
</feature>
<sequence length="165" mass="17450">MTNNHTDFGDGTTYPYPMDQDLGDLADRLKQLTDFDEVVTAFTETVSSKQARTAAEAYLKSDRVTETIAQTAAELLRSPLGFPGTGEGHGLGLKVRSTGSPGPALARHRVSATYTSGSFGSRATSATSDPLALSTSASHAASTWRPSEVSVTSDFSTAAEPTFRR</sequence>
<evidence type="ECO:0000256" key="1">
    <source>
        <dbReference type="SAM" id="MobiDB-lite"/>
    </source>
</evidence>
<name>A0ABW0VC87_9ACTN</name>
<accession>A0ABW0VC87</accession>